<dbReference type="Pfam" id="PF04397">
    <property type="entry name" value="LytTR"/>
    <property type="match status" value="1"/>
</dbReference>
<dbReference type="PIRSF" id="PIRSF036615">
    <property type="entry name" value="MHYT_LytTR"/>
    <property type="match status" value="1"/>
</dbReference>
<feature type="transmembrane region" description="Helical" evidence="1">
    <location>
        <begin position="163"/>
        <end position="186"/>
    </location>
</feature>
<feature type="domain" description="MHYT" evidence="2">
    <location>
        <begin position="1"/>
        <end position="184"/>
    </location>
</feature>
<dbReference type="Pfam" id="PF03707">
    <property type="entry name" value="MHYT"/>
    <property type="match status" value="2"/>
</dbReference>
<keyword evidence="1" id="KW-0812">Transmembrane</keyword>
<feature type="transmembrane region" description="Helical" evidence="1">
    <location>
        <begin position="127"/>
        <end position="151"/>
    </location>
</feature>
<dbReference type="InterPro" id="IPR012073">
    <property type="entry name" value="LytTR_MHYT"/>
</dbReference>
<feature type="transmembrane region" description="Helical" evidence="1">
    <location>
        <begin position="98"/>
        <end position="115"/>
    </location>
</feature>
<dbReference type="PANTHER" id="PTHR35152">
    <property type="entry name" value="DOMAIN SIGNALLING PROTEIN, PUTATIVE (AFU_ORTHOLOGUE AFUA_5G11310)-RELATED"/>
    <property type="match status" value="1"/>
</dbReference>
<accession>A0ABX0W3K0</accession>
<proteinExistence type="predicted"/>
<feature type="transmembrane region" description="Helical" evidence="1">
    <location>
        <begin position="6"/>
        <end position="26"/>
    </location>
</feature>
<keyword evidence="5" id="KW-1185">Reference proteome</keyword>
<dbReference type="Proteomes" id="UP000709466">
    <property type="component" value="Unassembled WGS sequence"/>
</dbReference>
<organism evidence="4 5">
    <name type="scientific">Marivivens donghaensis</name>
    <dbReference type="NCBI Taxonomy" id="1699413"/>
    <lineage>
        <taxon>Bacteria</taxon>
        <taxon>Pseudomonadati</taxon>
        <taxon>Pseudomonadota</taxon>
        <taxon>Alphaproteobacteria</taxon>
        <taxon>Rhodobacterales</taxon>
        <taxon>Paracoccaceae</taxon>
        <taxon>Marivivens group</taxon>
        <taxon>Marivivens</taxon>
    </lineage>
</organism>
<reference evidence="4 5" key="1">
    <citation type="submission" date="2020-03" db="EMBL/GenBank/DDBJ databases">
        <title>Bacterial isolates of synthetic phycosphere.</title>
        <authorList>
            <person name="Fu H."/>
            <person name="Moran M.A."/>
        </authorList>
    </citation>
    <scope>NUCLEOTIDE SEQUENCE [LARGE SCALE GENOMIC DNA]</scope>
    <source>
        <strain evidence="4 5">HF1</strain>
    </source>
</reference>
<dbReference type="InterPro" id="IPR005330">
    <property type="entry name" value="MHYT_dom"/>
</dbReference>
<name>A0ABX0W3K0_9RHOB</name>
<comment type="caution">
    <text evidence="4">The sequence shown here is derived from an EMBL/GenBank/DDBJ whole genome shotgun (WGS) entry which is preliminary data.</text>
</comment>
<protein>
    <submittedName>
        <fullName evidence="4">Carbon monoxide dehydrogenase</fullName>
    </submittedName>
</protein>
<feature type="domain" description="HTH LytTR-type" evidence="3">
    <location>
        <begin position="249"/>
        <end position="355"/>
    </location>
</feature>
<dbReference type="SMART" id="SM00850">
    <property type="entry name" value="LytTR"/>
    <property type="match status" value="1"/>
</dbReference>
<sequence>MVLASLAIALIAGFTGLSLTRGASALPIGKRKAVVAMAAVALGGGIWSMHFVAMLGLNLPVLYFYDALTTLISALIAILITGVSLIIVHFGKRTRGRVLAAGAVMGVGIAVMHYTGMSGMELCRPVYTPMGILFAGIASTALSCFAFWIAYDRRRTRNILLGSLGFGVAVFAVHFVAMAGTGFVAVDSSASGPWISNASLAFAVTLVAFVILGAFLLTGINVAAPEPMAEEPIVEDAPETQIVSQTNRIPYEKEGKTHFVDFNDVAAIRAEGHYTVLYHEAERLFCPWSISEAENRIHHPDIIRTHRSYLVNTRFVTAFDRRKDTGVCYFDGIESLPKVPVARARISEVREKLGL</sequence>
<evidence type="ECO:0000313" key="5">
    <source>
        <dbReference type="Proteomes" id="UP000709466"/>
    </source>
</evidence>
<evidence type="ECO:0000259" key="3">
    <source>
        <dbReference type="PROSITE" id="PS50930"/>
    </source>
</evidence>
<dbReference type="Gene3D" id="2.40.50.1020">
    <property type="entry name" value="LytTr DNA-binding domain"/>
    <property type="match status" value="1"/>
</dbReference>
<evidence type="ECO:0000259" key="2">
    <source>
        <dbReference type="PROSITE" id="PS50924"/>
    </source>
</evidence>
<dbReference type="PROSITE" id="PS50930">
    <property type="entry name" value="HTH_LYTTR"/>
    <property type="match status" value="1"/>
</dbReference>
<dbReference type="PANTHER" id="PTHR35152:SF1">
    <property type="entry name" value="DOMAIN SIGNALLING PROTEIN, PUTATIVE (AFU_ORTHOLOGUE AFUA_5G11310)-RELATED"/>
    <property type="match status" value="1"/>
</dbReference>
<feature type="transmembrane region" description="Helical" evidence="1">
    <location>
        <begin position="198"/>
        <end position="218"/>
    </location>
</feature>
<feature type="transmembrane region" description="Helical" evidence="1">
    <location>
        <begin position="63"/>
        <end position="86"/>
    </location>
</feature>
<evidence type="ECO:0000313" key="4">
    <source>
        <dbReference type="EMBL" id="NIY73453.1"/>
    </source>
</evidence>
<keyword evidence="1" id="KW-0472">Membrane</keyword>
<feature type="transmembrane region" description="Helical" evidence="1">
    <location>
        <begin position="33"/>
        <end position="57"/>
    </location>
</feature>
<dbReference type="EMBL" id="JAATOP010000010">
    <property type="protein sequence ID" value="NIY73453.1"/>
    <property type="molecule type" value="Genomic_DNA"/>
</dbReference>
<keyword evidence="1" id="KW-1133">Transmembrane helix</keyword>
<dbReference type="InterPro" id="IPR007492">
    <property type="entry name" value="LytTR_DNA-bd_dom"/>
</dbReference>
<gene>
    <name evidence="4" type="ORF">HCZ30_13560</name>
</gene>
<dbReference type="PROSITE" id="PS50924">
    <property type="entry name" value="MHYT"/>
    <property type="match status" value="1"/>
</dbReference>
<evidence type="ECO:0000256" key="1">
    <source>
        <dbReference type="PROSITE-ProRule" id="PRU00244"/>
    </source>
</evidence>